<dbReference type="AlphaFoldDB" id="A0A383DW65"/>
<organism evidence="1">
    <name type="scientific">marine metagenome</name>
    <dbReference type="NCBI Taxonomy" id="408172"/>
    <lineage>
        <taxon>unclassified sequences</taxon>
        <taxon>metagenomes</taxon>
        <taxon>ecological metagenomes</taxon>
    </lineage>
</organism>
<accession>A0A383DW65</accession>
<protein>
    <submittedName>
        <fullName evidence="1">Uncharacterized protein</fullName>
    </submittedName>
</protein>
<dbReference type="EMBL" id="UINC01220570">
    <property type="protein sequence ID" value="SVE48549.1"/>
    <property type="molecule type" value="Genomic_DNA"/>
</dbReference>
<reference evidence="1" key="1">
    <citation type="submission" date="2018-05" db="EMBL/GenBank/DDBJ databases">
        <authorList>
            <person name="Lanie J.A."/>
            <person name="Ng W.-L."/>
            <person name="Kazmierczak K.M."/>
            <person name="Andrzejewski T.M."/>
            <person name="Davidsen T.M."/>
            <person name="Wayne K.J."/>
            <person name="Tettelin H."/>
            <person name="Glass J.I."/>
            <person name="Rusch D."/>
            <person name="Podicherti R."/>
            <person name="Tsui H.-C.T."/>
            <person name="Winkler M.E."/>
        </authorList>
    </citation>
    <scope>NUCLEOTIDE SEQUENCE</scope>
</reference>
<feature type="non-terminal residue" evidence="1">
    <location>
        <position position="30"/>
    </location>
</feature>
<name>A0A383DW65_9ZZZZ</name>
<gene>
    <name evidence="1" type="ORF">METZ01_LOCUS501403</name>
</gene>
<evidence type="ECO:0000313" key="1">
    <source>
        <dbReference type="EMBL" id="SVE48549.1"/>
    </source>
</evidence>
<sequence length="30" mass="3434">MTVEERNCIHLLFTFFTDSQDPEATTEGSN</sequence>
<proteinExistence type="predicted"/>